<reference evidence="1 2" key="1">
    <citation type="journal article" date="2017" name="G3 (Bethesda)">
        <title>The Physical Genome Mapping of Anopheles albimanus Corrected Scaffold Misassemblies and Identified Interarm Rearrangements in Genus Anopheles.</title>
        <authorList>
            <person name="Artemov G.N."/>
            <person name="Peery A.N."/>
            <person name="Jiang X."/>
            <person name="Tu Z."/>
            <person name="Stegniy V.N."/>
            <person name="Sharakhova M.V."/>
            <person name="Sharakhov I.V."/>
        </authorList>
    </citation>
    <scope>NUCLEOTIDE SEQUENCE [LARGE SCALE GENOMIC DNA]</scope>
    <source>
        <strain evidence="1 2">ALBI9_A</strain>
    </source>
</reference>
<dbReference type="VEuPathDB" id="VectorBase:AALB20_031989"/>
<keyword evidence="2" id="KW-1185">Reference proteome</keyword>
<dbReference type="STRING" id="7167.A0A182G059"/>
<sequence>MRVRRELSPTLSTYCLRGSIRRSQHYVRIVTGETTFEQYVEVMFQSDAVFESLCLSQTNDSSEAQRMVAANIELQNCVNQYHDPQNFTNSLDELTVEKRKQFIDFNCAEFEEIKKCYIPFERQMKVCLSERDLSMARTLIILEKEFEFICENEGANVVPMHRSNYSFCAGNLNVLLQQCSEAQWQQLRRKTISTMTTQDCSTFEELSNCFQENIKKCGAPLFAQLFAIRYRDIVRQTPCSELIAVRED</sequence>
<dbReference type="VEuPathDB" id="VectorBase:AALB015638"/>
<protein>
    <submittedName>
        <fullName evidence="1">Uncharacterized protein</fullName>
    </submittedName>
</protein>
<dbReference type="InterPro" id="IPR009832">
    <property type="entry name" value="DUF1397"/>
</dbReference>
<organism evidence="1 2">
    <name type="scientific">Anopheles albimanus</name>
    <name type="common">New world malaria mosquito</name>
    <dbReference type="NCBI Taxonomy" id="7167"/>
    <lineage>
        <taxon>Eukaryota</taxon>
        <taxon>Metazoa</taxon>
        <taxon>Ecdysozoa</taxon>
        <taxon>Arthropoda</taxon>
        <taxon>Hexapoda</taxon>
        <taxon>Insecta</taxon>
        <taxon>Pterygota</taxon>
        <taxon>Neoptera</taxon>
        <taxon>Endopterygota</taxon>
        <taxon>Diptera</taxon>
        <taxon>Nematocera</taxon>
        <taxon>Culicoidea</taxon>
        <taxon>Culicidae</taxon>
        <taxon>Anophelinae</taxon>
        <taxon>Anopheles</taxon>
    </lineage>
</organism>
<dbReference type="PANTHER" id="PTHR20997:SF2">
    <property type="entry name" value="EG:BACR42I17.2 PROTEIN-RELATED"/>
    <property type="match status" value="1"/>
</dbReference>
<dbReference type="PANTHER" id="PTHR20997">
    <property type="entry name" value="EG:BACR42I17.2 PROTEIN-RELATED"/>
    <property type="match status" value="1"/>
</dbReference>
<accession>A0A182G059</accession>
<name>A0A182G059_ANOAL</name>
<dbReference type="Pfam" id="PF07165">
    <property type="entry name" value="DUF1397"/>
    <property type="match status" value="1"/>
</dbReference>
<proteinExistence type="predicted"/>
<dbReference type="AlphaFoldDB" id="A0A182G059"/>
<reference evidence="1" key="2">
    <citation type="submission" date="2022-08" db="UniProtKB">
        <authorList>
            <consortium name="EnsemblMetazoa"/>
        </authorList>
    </citation>
    <scope>IDENTIFICATION</scope>
    <source>
        <strain evidence="1">STECLA/ALBI9_A</strain>
    </source>
</reference>
<dbReference type="Proteomes" id="UP000069272">
    <property type="component" value="Chromosome 3L"/>
</dbReference>
<evidence type="ECO:0000313" key="2">
    <source>
        <dbReference type="Proteomes" id="UP000069272"/>
    </source>
</evidence>
<dbReference type="EnsemblMetazoa" id="AALB015638-RA">
    <property type="protein sequence ID" value="AALB015638-PA"/>
    <property type="gene ID" value="AALB015638"/>
</dbReference>
<evidence type="ECO:0000313" key="1">
    <source>
        <dbReference type="EnsemblMetazoa" id="AALB015638-PA"/>
    </source>
</evidence>